<evidence type="ECO:0000259" key="5">
    <source>
        <dbReference type="Pfam" id="PF13922"/>
    </source>
</evidence>
<feature type="compositionally biased region" description="Basic and acidic residues" evidence="3">
    <location>
        <begin position="119"/>
        <end position="138"/>
    </location>
</feature>
<dbReference type="STRING" id="400727.A0A2T7NRY5"/>
<comment type="similarity">
    <text evidence="1">Belongs to the Asx family.</text>
</comment>
<evidence type="ECO:0000313" key="6">
    <source>
        <dbReference type="EMBL" id="PVD23903.1"/>
    </source>
</evidence>
<evidence type="ECO:0000256" key="2">
    <source>
        <dbReference type="ARBA" id="ARBA00022491"/>
    </source>
</evidence>
<feature type="compositionally biased region" description="Basic and acidic residues" evidence="3">
    <location>
        <begin position="100"/>
        <end position="110"/>
    </location>
</feature>
<dbReference type="GO" id="GO:0003677">
    <property type="term" value="F:DNA binding"/>
    <property type="evidence" value="ECO:0007669"/>
    <property type="project" value="InterPro"/>
</dbReference>
<dbReference type="PANTHER" id="PTHR13578">
    <property type="entry name" value="ADDITIONAL SEX COMBS LIKE PROTEIN ASXL"/>
    <property type="match status" value="1"/>
</dbReference>
<feature type="region of interest" description="Disordered" evidence="3">
    <location>
        <begin position="265"/>
        <end position="309"/>
    </location>
</feature>
<dbReference type="Proteomes" id="UP000245119">
    <property type="component" value="Linkage Group LG10"/>
</dbReference>
<feature type="compositionally biased region" description="Basic and acidic residues" evidence="3">
    <location>
        <begin position="1"/>
        <end position="16"/>
    </location>
</feature>
<dbReference type="GO" id="GO:0003682">
    <property type="term" value="F:chromatin binding"/>
    <property type="evidence" value="ECO:0007669"/>
    <property type="project" value="TreeGrafter"/>
</dbReference>
<feature type="region of interest" description="Disordered" evidence="3">
    <location>
        <begin position="808"/>
        <end position="844"/>
    </location>
</feature>
<dbReference type="PANTHER" id="PTHR13578:SF20">
    <property type="entry name" value="POLYCOMB PROTEIN ASX"/>
    <property type="match status" value="1"/>
</dbReference>
<evidence type="ECO:0000259" key="4">
    <source>
        <dbReference type="Pfam" id="PF13919"/>
    </source>
</evidence>
<comment type="caution">
    <text evidence="6">The sequence shown here is derived from an EMBL/GenBank/DDBJ whole genome shotgun (WGS) entry which is preliminary data.</text>
</comment>
<organism evidence="6 7">
    <name type="scientific">Pomacea canaliculata</name>
    <name type="common">Golden apple snail</name>
    <dbReference type="NCBI Taxonomy" id="400727"/>
    <lineage>
        <taxon>Eukaryota</taxon>
        <taxon>Metazoa</taxon>
        <taxon>Spiralia</taxon>
        <taxon>Lophotrochozoa</taxon>
        <taxon>Mollusca</taxon>
        <taxon>Gastropoda</taxon>
        <taxon>Caenogastropoda</taxon>
        <taxon>Architaenioglossa</taxon>
        <taxon>Ampullarioidea</taxon>
        <taxon>Ampullariidae</taxon>
        <taxon>Pomacea</taxon>
    </lineage>
</organism>
<gene>
    <name evidence="6" type="ORF">C0Q70_17178</name>
</gene>
<feature type="domain" description="ASX DEUBAD" evidence="4">
    <location>
        <begin position="100"/>
        <end position="146"/>
    </location>
</feature>
<evidence type="ECO:0000256" key="1">
    <source>
        <dbReference type="ARBA" id="ARBA00006391"/>
    </source>
</evidence>
<dbReference type="Pfam" id="PF13919">
    <property type="entry name" value="ASXH"/>
    <property type="match status" value="1"/>
</dbReference>
<dbReference type="GO" id="GO:0035517">
    <property type="term" value="C:PR-DUB complex"/>
    <property type="evidence" value="ECO:0007669"/>
    <property type="project" value="TreeGrafter"/>
</dbReference>
<sequence>MLYSRHDKFDPSDFKPRGAKPTASANSTSNCDAGPQGNKPSEASGPKQTGPEKPSTNGNGKALNHTSGAVGVEEAETSTPTRVKRSVREPHMSSSLRHFNMKEWKERLTEGEFTPEAQQRLKAEEEKEQSKIDPWKAKHFEPVWGQRVLSDVPKATGPSPAKQSNTLPATSPPAIKVKVKPAQAGRKSLVSSLLRQRRAAWSTAAESGTSIPSATQKPLSATSSSPVTSQVGLLTTVSQNSSVPRQTTKPATTAIATVTTSSHLPPTGIVIYRTPDGNMRSRSTDSRPDAAGSPSPAKRPRVVSTPSAQTQAAARTLAHIRAQTQAARHQSRAPTATITQACSIVPVTSVIAEPTDTSPPGTPVSGVSSPPHHLTVNVRSQGQTRTLATIKAQTQAARVQTPTASTPPTPTSPSHNPSLSLPAMRSLLTSNLPLKMHVQTRTLANIKAQAQARVQNSAASQLQPSSTPIASDAQVTSCQTTKHLPNIVRPKVTPKVLVVTTTSSTGSKSETDGVNLARSQQICQAEFEKSRVGKTATSNAADSMGVSATNSVSGLSAPSPPAQRSASKILFPQSPRASASPVALDTGVTKVTSDAPLHTFVQPASPALNAGHSGTPAKIITVSHGPSPKMVTVPNSPGSTVSAISPALEPVGSKIILVTSSASALNSQSVQGGRVLLMSTPRGTMVAPNSLGGSAQNLHHVASVSSCAGSNGSTGSNTVLAMVRNSGQRSVRHILTQEALQAFLNAPPRAASAPPNNSTDHKASHADGHTVLVRSASAGVAVSSPCPSPLQGVQIIVSSANLANGPTNSLSTNMSTSPAANASGTEETSNFLSSAGTATRAGPSPIPRIIVALPPGAALSGPNSLAFTTAGMITRPHSHSQSLATPVVLQTSELNTQSVGTPPAGQQGQQSSSASVTSAALSPNGNGNAVSSVATSMAGLIAASVASSLPGIHVLTGGGGQSHTVLPAQVGGGVGLNSGLIGVGSVGGQEVGQSCACNHKAMVMCKKCGAFCHNDCIGPSKLCVTCLITTVT</sequence>
<dbReference type="GO" id="GO:0009887">
    <property type="term" value="P:animal organ morphogenesis"/>
    <property type="evidence" value="ECO:0007669"/>
    <property type="project" value="TreeGrafter"/>
</dbReference>
<dbReference type="EMBL" id="PZQS01000010">
    <property type="protein sequence ID" value="PVD23903.1"/>
    <property type="molecule type" value="Genomic_DNA"/>
</dbReference>
<evidence type="ECO:0008006" key="8">
    <source>
        <dbReference type="Google" id="ProtNLM"/>
    </source>
</evidence>
<feature type="compositionally biased region" description="Polar residues" evidence="3">
    <location>
        <begin position="204"/>
        <end position="226"/>
    </location>
</feature>
<dbReference type="InterPro" id="IPR024811">
    <property type="entry name" value="ASX/ASX-like"/>
</dbReference>
<dbReference type="InterPro" id="IPR026905">
    <property type="entry name" value="ASX-like_PHD"/>
</dbReference>
<name>A0A2T7NRY5_POMCA</name>
<protein>
    <recommendedName>
        <fullName evidence="8">Protein ASX-like PHD domain-containing protein</fullName>
    </recommendedName>
</protein>
<accession>A0A2T7NRY5</accession>
<keyword evidence="2" id="KW-0678">Repressor</keyword>
<dbReference type="Pfam" id="PF13922">
    <property type="entry name" value="PHD_3"/>
    <property type="match status" value="1"/>
</dbReference>
<feature type="compositionally biased region" description="Low complexity" evidence="3">
    <location>
        <begin position="899"/>
        <end position="920"/>
    </location>
</feature>
<dbReference type="InterPro" id="IPR028020">
    <property type="entry name" value="ASX_DEUBAD_dom"/>
</dbReference>
<dbReference type="OrthoDB" id="9348951at2759"/>
<feature type="region of interest" description="Disordered" evidence="3">
    <location>
        <begin position="203"/>
        <end position="226"/>
    </location>
</feature>
<feature type="region of interest" description="Disordered" evidence="3">
    <location>
        <begin position="150"/>
        <end position="191"/>
    </location>
</feature>
<reference evidence="6 7" key="1">
    <citation type="submission" date="2018-04" db="EMBL/GenBank/DDBJ databases">
        <title>The genome of golden apple snail Pomacea canaliculata provides insight into stress tolerance and invasive adaptation.</title>
        <authorList>
            <person name="Liu C."/>
            <person name="Liu B."/>
            <person name="Ren Y."/>
            <person name="Zhang Y."/>
            <person name="Wang H."/>
            <person name="Li S."/>
            <person name="Jiang F."/>
            <person name="Yin L."/>
            <person name="Zhang G."/>
            <person name="Qian W."/>
            <person name="Fan W."/>
        </authorList>
    </citation>
    <scope>NUCLEOTIDE SEQUENCE [LARGE SCALE GENOMIC DNA]</scope>
    <source>
        <strain evidence="6">SZHN2017</strain>
        <tissue evidence="6">Muscle</tissue>
    </source>
</reference>
<feature type="compositionally biased region" description="Polar residues" evidence="3">
    <location>
        <begin position="54"/>
        <end position="67"/>
    </location>
</feature>
<evidence type="ECO:0000256" key="3">
    <source>
        <dbReference type="SAM" id="MobiDB-lite"/>
    </source>
</evidence>
<proteinExistence type="inferred from homology"/>
<keyword evidence="7" id="KW-1185">Reference proteome</keyword>
<dbReference type="AlphaFoldDB" id="A0A2T7NRY5"/>
<feature type="compositionally biased region" description="Polar residues" evidence="3">
    <location>
        <begin position="808"/>
        <end position="837"/>
    </location>
</feature>
<dbReference type="GO" id="GO:0045944">
    <property type="term" value="P:positive regulation of transcription by RNA polymerase II"/>
    <property type="evidence" value="ECO:0007669"/>
    <property type="project" value="TreeGrafter"/>
</dbReference>
<feature type="compositionally biased region" description="Low complexity" evidence="3">
    <location>
        <begin position="412"/>
        <end position="421"/>
    </location>
</feature>
<feature type="region of interest" description="Disordered" evidence="3">
    <location>
        <begin position="1"/>
        <end position="138"/>
    </location>
</feature>
<feature type="region of interest" description="Disordered" evidence="3">
    <location>
        <begin position="896"/>
        <end position="921"/>
    </location>
</feature>
<feature type="domain" description="Protein ASX-like PHD" evidence="5">
    <location>
        <begin position="992"/>
        <end position="1028"/>
    </location>
</feature>
<feature type="region of interest" description="Disordered" evidence="3">
    <location>
        <begin position="393"/>
        <end position="421"/>
    </location>
</feature>
<evidence type="ECO:0000313" key="7">
    <source>
        <dbReference type="Proteomes" id="UP000245119"/>
    </source>
</evidence>